<dbReference type="InterPro" id="IPR036390">
    <property type="entry name" value="WH_DNA-bd_sf"/>
</dbReference>
<dbReference type="InterPro" id="IPR019885">
    <property type="entry name" value="Tscrpt_reg_HTH_AsnC-type_CS"/>
</dbReference>
<evidence type="ECO:0000313" key="7">
    <source>
        <dbReference type="Proteomes" id="UP000326554"/>
    </source>
</evidence>
<organism evidence="6 7">
    <name type="scientific">Histidinibacterium aquaticum</name>
    <dbReference type="NCBI Taxonomy" id="2613962"/>
    <lineage>
        <taxon>Bacteria</taxon>
        <taxon>Pseudomonadati</taxon>
        <taxon>Pseudomonadota</taxon>
        <taxon>Alphaproteobacteria</taxon>
        <taxon>Rhodobacterales</taxon>
        <taxon>Paracoccaceae</taxon>
        <taxon>Histidinibacterium</taxon>
    </lineage>
</organism>
<keyword evidence="1" id="KW-0805">Transcription regulation</keyword>
<dbReference type="InterPro" id="IPR019887">
    <property type="entry name" value="Tscrpt_reg_AsnC/Lrp_C"/>
</dbReference>
<dbReference type="GO" id="GO:0043565">
    <property type="term" value="F:sequence-specific DNA binding"/>
    <property type="evidence" value="ECO:0007669"/>
    <property type="project" value="InterPro"/>
</dbReference>
<dbReference type="PRINTS" id="PR00033">
    <property type="entry name" value="HTHASNC"/>
</dbReference>
<dbReference type="PANTHER" id="PTHR30154">
    <property type="entry name" value="LEUCINE-RESPONSIVE REGULATORY PROTEIN"/>
    <property type="match status" value="1"/>
</dbReference>
<dbReference type="RefSeq" id="WP_150443847.1">
    <property type="nucleotide sequence ID" value="NZ_VYQE01000001.1"/>
</dbReference>
<dbReference type="Gene3D" id="3.30.70.920">
    <property type="match status" value="1"/>
</dbReference>
<keyword evidence="7" id="KW-1185">Reference proteome</keyword>
<evidence type="ECO:0000256" key="3">
    <source>
        <dbReference type="ARBA" id="ARBA00023159"/>
    </source>
</evidence>
<evidence type="ECO:0000259" key="5">
    <source>
        <dbReference type="PROSITE" id="PS50956"/>
    </source>
</evidence>
<dbReference type="PROSITE" id="PS50956">
    <property type="entry name" value="HTH_ASNC_2"/>
    <property type="match status" value="1"/>
</dbReference>
<dbReference type="InterPro" id="IPR000485">
    <property type="entry name" value="AsnC-type_HTH_dom"/>
</dbReference>
<protein>
    <submittedName>
        <fullName evidence="6">Lrp/AsnC family transcriptional regulator</fullName>
    </submittedName>
</protein>
<dbReference type="GO" id="GO:0005829">
    <property type="term" value="C:cytosol"/>
    <property type="evidence" value="ECO:0007669"/>
    <property type="project" value="TreeGrafter"/>
</dbReference>
<dbReference type="SMART" id="SM00344">
    <property type="entry name" value="HTH_ASNC"/>
    <property type="match status" value="1"/>
</dbReference>
<dbReference type="Gene3D" id="1.10.10.10">
    <property type="entry name" value="Winged helix-like DNA-binding domain superfamily/Winged helix DNA-binding domain"/>
    <property type="match status" value="1"/>
</dbReference>
<dbReference type="SUPFAM" id="SSF46785">
    <property type="entry name" value="Winged helix' DNA-binding domain"/>
    <property type="match status" value="1"/>
</dbReference>
<dbReference type="SUPFAM" id="SSF54909">
    <property type="entry name" value="Dimeric alpha+beta barrel"/>
    <property type="match status" value="1"/>
</dbReference>
<comment type="caution">
    <text evidence="6">The sequence shown here is derived from an EMBL/GenBank/DDBJ whole genome shotgun (WGS) entry which is preliminary data.</text>
</comment>
<dbReference type="Proteomes" id="UP000326554">
    <property type="component" value="Unassembled WGS sequence"/>
</dbReference>
<dbReference type="Pfam" id="PF13412">
    <property type="entry name" value="HTH_24"/>
    <property type="match status" value="1"/>
</dbReference>
<keyword evidence="2" id="KW-0238">DNA-binding</keyword>
<evidence type="ECO:0000256" key="2">
    <source>
        <dbReference type="ARBA" id="ARBA00023125"/>
    </source>
</evidence>
<name>A0A5J5GQ39_9RHOB</name>
<dbReference type="Pfam" id="PF01037">
    <property type="entry name" value="AsnC_trans_reg"/>
    <property type="match status" value="1"/>
</dbReference>
<feature type="domain" description="HTH asnC-type" evidence="5">
    <location>
        <begin position="6"/>
        <end position="67"/>
    </location>
</feature>
<evidence type="ECO:0000256" key="4">
    <source>
        <dbReference type="ARBA" id="ARBA00023163"/>
    </source>
</evidence>
<dbReference type="CDD" id="cd00090">
    <property type="entry name" value="HTH_ARSR"/>
    <property type="match status" value="1"/>
</dbReference>
<dbReference type="GO" id="GO:0006355">
    <property type="term" value="P:regulation of DNA-templated transcription"/>
    <property type="evidence" value="ECO:0007669"/>
    <property type="project" value="UniProtKB-ARBA"/>
</dbReference>
<dbReference type="PROSITE" id="PS00519">
    <property type="entry name" value="HTH_ASNC_1"/>
    <property type="match status" value="1"/>
</dbReference>
<dbReference type="InterPro" id="IPR011008">
    <property type="entry name" value="Dimeric_a/b-barrel"/>
</dbReference>
<evidence type="ECO:0000256" key="1">
    <source>
        <dbReference type="ARBA" id="ARBA00023015"/>
    </source>
</evidence>
<proteinExistence type="predicted"/>
<dbReference type="PANTHER" id="PTHR30154:SF0">
    <property type="entry name" value="LEUCINE-RESPONSIVE REGULATORY PROTEIN"/>
    <property type="match status" value="1"/>
</dbReference>
<evidence type="ECO:0000313" key="6">
    <source>
        <dbReference type="EMBL" id="KAA9010361.1"/>
    </source>
</evidence>
<dbReference type="EMBL" id="VYQE01000001">
    <property type="protein sequence ID" value="KAA9010361.1"/>
    <property type="molecule type" value="Genomic_DNA"/>
</dbReference>
<dbReference type="AlphaFoldDB" id="A0A5J5GQ39"/>
<reference evidence="6 7" key="1">
    <citation type="submission" date="2019-09" db="EMBL/GenBank/DDBJ databases">
        <authorList>
            <person name="Park J.-S."/>
            <person name="Choi H.-J."/>
        </authorList>
    </citation>
    <scope>NUCLEOTIDE SEQUENCE [LARGE SCALE GENOMIC DNA]</scope>
    <source>
        <strain evidence="6 7">176SS1-4</strain>
    </source>
</reference>
<keyword evidence="4" id="KW-0804">Transcription</keyword>
<gene>
    <name evidence="6" type="ORF">F3S47_03710</name>
</gene>
<accession>A0A5J5GQ39</accession>
<dbReference type="InterPro" id="IPR011991">
    <property type="entry name" value="ArsR-like_HTH"/>
</dbReference>
<keyword evidence="3" id="KW-0010">Activator</keyword>
<dbReference type="InterPro" id="IPR036388">
    <property type="entry name" value="WH-like_DNA-bd_sf"/>
</dbReference>
<dbReference type="GO" id="GO:0043200">
    <property type="term" value="P:response to amino acid"/>
    <property type="evidence" value="ECO:0007669"/>
    <property type="project" value="TreeGrafter"/>
</dbReference>
<sequence length="155" mass="17063">MGQDRLDQFDRAILEIVAVEGRISLAELARRVGLTKSPVQARLRRLEESGVIRGYRALVDPIRMGRDHVAFVEVKLSDTREKALAAFNAGILAVPSIEQCHMIAGDFDYLLKVRTASMAEYRAVLAETISALPHVAHTSTYVAMQAVKEEGLTAT</sequence>
<dbReference type="InterPro" id="IPR019888">
    <property type="entry name" value="Tscrpt_reg_AsnC-like"/>
</dbReference>